<organism evidence="9 10">
    <name type="scientific">Albimonas pacifica</name>
    <dbReference type="NCBI Taxonomy" id="1114924"/>
    <lineage>
        <taxon>Bacteria</taxon>
        <taxon>Pseudomonadati</taxon>
        <taxon>Pseudomonadota</taxon>
        <taxon>Alphaproteobacteria</taxon>
        <taxon>Rhodobacterales</taxon>
        <taxon>Paracoccaceae</taxon>
        <taxon>Albimonas</taxon>
    </lineage>
</organism>
<evidence type="ECO:0000256" key="2">
    <source>
        <dbReference type="ARBA" id="ARBA00022741"/>
    </source>
</evidence>
<dbReference type="AlphaFoldDB" id="A0A1I3IIH3"/>
<dbReference type="EMBL" id="FOQH01000007">
    <property type="protein sequence ID" value="SFI47784.1"/>
    <property type="molecule type" value="Genomic_DNA"/>
</dbReference>
<feature type="chain" id="PRO_5011441506" evidence="7">
    <location>
        <begin position="18"/>
        <end position="577"/>
    </location>
</feature>
<feature type="signal peptide" evidence="7">
    <location>
        <begin position="1"/>
        <end position="17"/>
    </location>
</feature>
<dbReference type="InterPro" id="IPR027417">
    <property type="entry name" value="P-loop_NTPase"/>
</dbReference>
<keyword evidence="4" id="KW-0067">ATP-binding</keyword>
<evidence type="ECO:0000256" key="7">
    <source>
        <dbReference type="SAM" id="SignalP"/>
    </source>
</evidence>
<dbReference type="Proteomes" id="UP000199377">
    <property type="component" value="Unassembled WGS sequence"/>
</dbReference>
<dbReference type="STRING" id="1114924.SAMN05216258_10777"/>
<dbReference type="PANTHER" id="PTHR32309">
    <property type="entry name" value="TYROSINE-PROTEIN KINASE"/>
    <property type="match status" value="1"/>
</dbReference>
<keyword evidence="5" id="KW-0829">Tyrosine-protein kinase</keyword>
<keyword evidence="10" id="KW-1185">Reference proteome</keyword>
<evidence type="ECO:0000256" key="5">
    <source>
        <dbReference type="ARBA" id="ARBA00023137"/>
    </source>
</evidence>
<name>A0A1I3IIH3_9RHOB</name>
<feature type="compositionally biased region" description="Pro residues" evidence="6">
    <location>
        <begin position="99"/>
        <end position="117"/>
    </location>
</feature>
<sequence length="577" mass="57966">MALAVAAVMAALSLAPARYVAEAVVEVAARPAASWAAAPAAAAALDPAGIETERRLLLAPEALERVTRRLGLAATAEFGRPPGPWGARALIASAGVLPPAAPRPPTGGPPPAGPAPEAPAAAPAADPSEAEARVAEAARRLASRLSARRLGDSRLIVLRARSADPALAARIAAAVVDDRLQVQAEAAAREARSAATRLSDRLARLDAPGDAPPEPDAPVARGAGLAAALAAHAQEADARPAALPPPAPDARAAERAALVDGLAAARLAAATAAPEARRVSVDVRGRAAGPSPGLALSLALGGGLALGGALAWLRETGDGPPLSAAMAAADAGAPALAALPRARGRADPVETARRRPGSPLAEGARRLRQALDAGAETPEAVQVLAVLSPGPGEGRSTLAALLAESCARAGLRTALVDADLRAPSQARRCGADGATDLLAVLAGEATAAEALLRPEEGGPWLLPADPATARRAELLAGPAMVRLVEELRRRFDVVILDTPPLLHAAEARALAGLADRRLLAMRWGATRRGDLRAAAETLREAGAPASGLALLAAPRARGPAATADRPRYGGFLEGFDG</sequence>
<protein>
    <submittedName>
        <fullName evidence="9">Chromosome partitioning ATPase, Mrp family, contains Fe-S cluster</fullName>
    </submittedName>
</protein>
<feature type="compositionally biased region" description="Low complexity" evidence="6">
    <location>
        <begin position="118"/>
        <end position="127"/>
    </location>
</feature>
<evidence type="ECO:0000256" key="6">
    <source>
        <dbReference type="SAM" id="MobiDB-lite"/>
    </source>
</evidence>
<feature type="region of interest" description="Disordered" evidence="6">
    <location>
        <begin position="341"/>
        <end position="362"/>
    </location>
</feature>
<feature type="region of interest" description="Disordered" evidence="6">
    <location>
        <begin position="97"/>
        <end position="135"/>
    </location>
</feature>
<dbReference type="Pfam" id="PF13614">
    <property type="entry name" value="AAA_31"/>
    <property type="match status" value="1"/>
</dbReference>
<evidence type="ECO:0000256" key="3">
    <source>
        <dbReference type="ARBA" id="ARBA00022777"/>
    </source>
</evidence>
<dbReference type="InterPro" id="IPR050445">
    <property type="entry name" value="Bact_polysacc_biosynth/exp"/>
</dbReference>
<dbReference type="InterPro" id="IPR025669">
    <property type="entry name" value="AAA_dom"/>
</dbReference>
<gene>
    <name evidence="9" type="ORF">SAMN05216258_10777</name>
</gene>
<keyword evidence="1" id="KW-0808">Transferase</keyword>
<evidence type="ECO:0000256" key="1">
    <source>
        <dbReference type="ARBA" id="ARBA00022679"/>
    </source>
</evidence>
<evidence type="ECO:0000256" key="4">
    <source>
        <dbReference type="ARBA" id="ARBA00022840"/>
    </source>
</evidence>
<dbReference type="SUPFAM" id="SSF52540">
    <property type="entry name" value="P-loop containing nucleoside triphosphate hydrolases"/>
    <property type="match status" value="1"/>
</dbReference>
<keyword evidence="3" id="KW-0418">Kinase</keyword>
<dbReference type="CDD" id="cd05387">
    <property type="entry name" value="BY-kinase"/>
    <property type="match status" value="1"/>
</dbReference>
<evidence type="ECO:0000259" key="8">
    <source>
        <dbReference type="Pfam" id="PF13614"/>
    </source>
</evidence>
<feature type="compositionally biased region" description="Basic and acidic residues" evidence="6">
    <location>
        <begin position="344"/>
        <end position="353"/>
    </location>
</feature>
<keyword evidence="7" id="KW-0732">Signal</keyword>
<dbReference type="InterPro" id="IPR005702">
    <property type="entry name" value="Wzc-like_C"/>
</dbReference>
<evidence type="ECO:0000313" key="9">
    <source>
        <dbReference type="EMBL" id="SFI47784.1"/>
    </source>
</evidence>
<keyword evidence="2" id="KW-0547">Nucleotide-binding</keyword>
<dbReference type="GO" id="GO:0004713">
    <property type="term" value="F:protein tyrosine kinase activity"/>
    <property type="evidence" value="ECO:0007669"/>
    <property type="project" value="TreeGrafter"/>
</dbReference>
<proteinExistence type="predicted"/>
<dbReference type="GO" id="GO:0005886">
    <property type="term" value="C:plasma membrane"/>
    <property type="evidence" value="ECO:0007669"/>
    <property type="project" value="TreeGrafter"/>
</dbReference>
<evidence type="ECO:0000313" key="10">
    <source>
        <dbReference type="Proteomes" id="UP000199377"/>
    </source>
</evidence>
<reference evidence="9 10" key="1">
    <citation type="submission" date="2016-10" db="EMBL/GenBank/DDBJ databases">
        <authorList>
            <person name="de Groot N.N."/>
        </authorList>
    </citation>
    <scope>NUCLEOTIDE SEQUENCE [LARGE SCALE GENOMIC DNA]</scope>
    <source>
        <strain evidence="9 10">CGMCC 1.11030</strain>
    </source>
</reference>
<dbReference type="PANTHER" id="PTHR32309:SF31">
    <property type="entry name" value="CAPSULAR EXOPOLYSACCHARIDE FAMILY"/>
    <property type="match status" value="1"/>
</dbReference>
<accession>A0A1I3IIH3</accession>
<feature type="domain" description="AAA" evidence="8">
    <location>
        <begin position="383"/>
        <end position="511"/>
    </location>
</feature>
<dbReference type="Gene3D" id="3.40.50.300">
    <property type="entry name" value="P-loop containing nucleotide triphosphate hydrolases"/>
    <property type="match status" value="1"/>
</dbReference>
<dbReference type="RefSeq" id="WP_092861012.1">
    <property type="nucleotide sequence ID" value="NZ_FOQH01000007.1"/>
</dbReference>